<reference evidence="1 2" key="1">
    <citation type="submission" date="2020-07" db="EMBL/GenBank/DDBJ databases">
        <title>Sequencing the genomes of 1000 actinobacteria strains.</title>
        <authorList>
            <person name="Klenk H.-P."/>
        </authorList>
    </citation>
    <scope>NUCLEOTIDE SEQUENCE [LARGE SCALE GENOMIC DNA]</scope>
    <source>
        <strain evidence="1 2">DSM 26474</strain>
    </source>
</reference>
<protein>
    <submittedName>
        <fullName evidence="1">Uncharacterized protein</fullName>
    </submittedName>
</protein>
<dbReference type="AlphaFoldDB" id="A0A852SMT3"/>
<dbReference type="RefSeq" id="WP_179547317.1">
    <property type="nucleotide sequence ID" value="NZ_BSEW01000001.1"/>
</dbReference>
<accession>A0A852SMT3</accession>
<comment type="caution">
    <text evidence="1">The sequence shown here is derived from an EMBL/GenBank/DDBJ whole genome shotgun (WGS) entry which is preliminary data.</text>
</comment>
<keyword evidence="2" id="KW-1185">Reference proteome</keyword>
<dbReference type="Proteomes" id="UP000549913">
    <property type="component" value="Unassembled WGS sequence"/>
</dbReference>
<evidence type="ECO:0000313" key="2">
    <source>
        <dbReference type="Proteomes" id="UP000549913"/>
    </source>
</evidence>
<dbReference type="EMBL" id="JACCBM010000001">
    <property type="protein sequence ID" value="NYD70114.1"/>
    <property type="molecule type" value="Genomic_DNA"/>
</dbReference>
<sequence length="86" mass="9013">MDLGTLGGYRLPTALQNAYGVTTAQELADQLGVTKRPTPELGGEADAAYQSLRQGDQGPARSLLVEKLGVSEEKADEALAKLPSLT</sequence>
<evidence type="ECO:0000313" key="1">
    <source>
        <dbReference type="EMBL" id="NYD70114.1"/>
    </source>
</evidence>
<organism evidence="1 2">
    <name type="scientific">Herbiconiux flava</name>
    <dbReference type="NCBI Taxonomy" id="881268"/>
    <lineage>
        <taxon>Bacteria</taxon>
        <taxon>Bacillati</taxon>
        <taxon>Actinomycetota</taxon>
        <taxon>Actinomycetes</taxon>
        <taxon>Micrococcales</taxon>
        <taxon>Microbacteriaceae</taxon>
        <taxon>Herbiconiux</taxon>
    </lineage>
</organism>
<proteinExistence type="predicted"/>
<name>A0A852SMT3_9MICO</name>
<gene>
    <name evidence="1" type="ORF">BJ984_001272</name>
</gene>